<reference evidence="1" key="1">
    <citation type="journal article" date="2023" name="IScience">
        <title>Live-bearing cockroach genome reveals convergent evolutionary mechanisms linked to viviparity in insects and beyond.</title>
        <authorList>
            <person name="Fouks B."/>
            <person name="Harrison M.C."/>
            <person name="Mikhailova A.A."/>
            <person name="Marchal E."/>
            <person name="English S."/>
            <person name="Carruthers M."/>
            <person name="Jennings E.C."/>
            <person name="Chiamaka E.L."/>
            <person name="Frigard R.A."/>
            <person name="Pippel M."/>
            <person name="Attardo G.M."/>
            <person name="Benoit J.B."/>
            <person name="Bornberg-Bauer E."/>
            <person name="Tobe S.S."/>
        </authorList>
    </citation>
    <scope>NUCLEOTIDE SEQUENCE</scope>
    <source>
        <strain evidence="1">Stay&amp;Tobe</strain>
    </source>
</reference>
<name>A0AAD7Z7P1_DIPPU</name>
<accession>A0AAD7Z7P1</accession>
<feature type="non-terminal residue" evidence="1">
    <location>
        <position position="1"/>
    </location>
</feature>
<reference evidence="1" key="2">
    <citation type="submission" date="2023-05" db="EMBL/GenBank/DDBJ databases">
        <authorList>
            <person name="Fouks B."/>
        </authorList>
    </citation>
    <scope>NUCLEOTIDE SEQUENCE</scope>
    <source>
        <strain evidence="1">Stay&amp;Tobe</strain>
        <tissue evidence="1">Testes</tissue>
    </source>
</reference>
<comment type="caution">
    <text evidence="1">The sequence shown here is derived from an EMBL/GenBank/DDBJ whole genome shotgun (WGS) entry which is preliminary data.</text>
</comment>
<proteinExistence type="predicted"/>
<organism evidence="1 2">
    <name type="scientific">Diploptera punctata</name>
    <name type="common">Pacific beetle cockroach</name>
    <dbReference type="NCBI Taxonomy" id="6984"/>
    <lineage>
        <taxon>Eukaryota</taxon>
        <taxon>Metazoa</taxon>
        <taxon>Ecdysozoa</taxon>
        <taxon>Arthropoda</taxon>
        <taxon>Hexapoda</taxon>
        <taxon>Insecta</taxon>
        <taxon>Pterygota</taxon>
        <taxon>Neoptera</taxon>
        <taxon>Polyneoptera</taxon>
        <taxon>Dictyoptera</taxon>
        <taxon>Blattodea</taxon>
        <taxon>Blaberoidea</taxon>
        <taxon>Blaberidae</taxon>
        <taxon>Diplopterinae</taxon>
        <taxon>Diploptera</taxon>
    </lineage>
</organism>
<dbReference type="InterPro" id="IPR032134">
    <property type="entry name" value="DUF4816"/>
</dbReference>
<dbReference type="Pfam" id="PF16086">
    <property type="entry name" value="DUF4816"/>
    <property type="match status" value="1"/>
</dbReference>
<dbReference type="AlphaFoldDB" id="A0AAD7Z7P1"/>
<dbReference type="Proteomes" id="UP001233999">
    <property type="component" value="Unassembled WGS sequence"/>
</dbReference>
<protein>
    <submittedName>
        <fullName evidence="1">Uncharacterized protein</fullName>
    </submittedName>
</protein>
<gene>
    <name evidence="1" type="ORF">L9F63_007518</name>
</gene>
<evidence type="ECO:0000313" key="2">
    <source>
        <dbReference type="Proteomes" id="UP001233999"/>
    </source>
</evidence>
<keyword evidence="2" id="KW-1185">Reference proteome</keyword>
<sequence>VIDITIDETKHPQGLWKKHTVWKARWIKEWKQEKVWKPFWKKVWGPVEIREWVPIPNPPKVLPVHEDPHFVAEERD</sequence>
<evidence type="ECO:0000313" key="1">
    <source>
        <dbReference type="EMBL" id="KAJ9575584.1"/>
    </source>
</evidence>
<dbReference type="EMBL" id="JASPKZ010009828">
    <property type="protein sequence ID" value="KAJ9575584.1"/>
    <property type="molecule type" value="Genomic_DNA"/>
</dbReference>